<dbReference type="OrthoDB" id="3029470at2759"/>
<proteinExistence type="predicted"/>
<dbReference type="AlphaFoldDB" id="A0A4U0WZ20"/>
<protein>
    <submittedName>
        <fullName evidence="2">Uncharacterized protein</fullName>
    </submittedName>
</protein>
<feature type="region of interest" description="Disordered" evidence="1">
    <location>
        <begin position="88"/>
        <end position="108"/>
    </location>
</feature>
<feature type="compositionally biased region" description="Basic and acidic residues" evidence="1">
    <location>
        <begin position="93"/>
        <end position="108"/>
    </location>
</feature>
<evidence type="ECO:0000256" key="1">
    <source>
        <dbReference type="SAM" id="MobiDB-lite"/>
    </source>
</evidence>
<dbReference type="Proteomes" id="UP000309340">
    <property type="component" value="Unassembled WGS sequence"/>
</dbReference>
<dbReference type="STRING" id="329884.A0A4U0WZ20"/>
<accession>A0A4U0WZ20</accession>
<comment type="caution">
    <text evidence="2">The sequence shown here is derived from an EMBL/GenBank/DDBJ whole genome shotgun (WGS) entry which is preliminary data.</text>
</comment>
<name>A0A4U0WZ20_9PEZI</name>
<organism evidence="2 3">
    <name type="scientific">Friedmanniomyces simplex</name>
    <dbReference type="NCBI Taxonomy" id="329884"/>
    <lineage>
        <taxon>Eukaryota</taxon>
        <taxon>Fungi</taxon>
        <taxon>Dikarya</taxon>
        <taxon>Ascomycota</taxon>
        <taxon>Pezizomycotina</taxon>
        <taxon>Dothideomycetes</taxon>
        <taxon>Dothideomycetidae</taxon>
        <taxon>Mycosphaerellales</taxon>
        <taxon>Teratosphaeriaceae</taxon>
        <taxon>Friedmanniomyces</taxon>
    </lineage>
</organism>
<keyword evidence="3" id="KW-1185">Reference proteome</keyword>
<sequence length="133" mass="14880">MATANPLFAPIAKHRITPSTPPNAKYDHDLDKQSWWSRHGSQSLLHILQPSLVRYLGKIFDVPDHVFFYHLRGLAGPGEMLQLGDVLEEDGEESRGRKGEGEREREGEEGGKYRFVVLYGTCKALVSHPAGLV</sequence>
<evidence type="ECO:0000313" key="3">
    <source>
        <dbReference type="Proteomes" id="UP000309340"/>
    </source>
</evidence>
<evidence type="ECO:0000313" key="2">
    <source>
        <dbReference type="EMBL" id="TKA67135.1"/>
    </source>
</evidence>
<gene>
    <name evidence="2" type="ORF">B0A55_09321</name>
</gene>
<reference evidence="2 3" key="1">
    <citation type="submission" date="2017-03" db="EMBL/GenBank/DDBJ databases">
        <title>Genomes of endolithic fungi from Antarctica.</title>
        <authorList>
            <person name="Coleine C."/>
            <person name="Masonjones S."/>
            <person name="Stajich J.E."/>
        </authorList>
    </citation>
    <scope>NUCLEOTIDE SEQUENCE [LARGE SCALE GENOMIC DNA]</scope>
    <source>
        <strain evidence="2 3">CCFEE 5184</strain>
    </source>
</reference>
<dbReference type="EMBL" id="NAJQ01000592">
    <property type="protein sequence ID" value="TKA67135.1"/>
    <property type="molecule type" value="Genomic_DNA"/>
</dbReference>